<dbReference type="EMBL" id="LT934425">
    <property type="protein sequence ID" value="SOH03029.1"/>
    <property type="molecule type" value="Genomic_DNA"/>
</dbReference>
<dbReference type="SUPFAM" id="SSF56935">
    <property type="entry name" value="Porins"/>
    <property type="match status" value="1"/>
</dbReference>
<dbReference type="InterPro" id="IPR018759">
    <property type="entry name" value="BBP2_2"/>
</dbReference>
<dbReference type="Pfam" id="PF10082">
    <property type="entry name" value="BBP2_2"/>
    <property type="match status" value="1"/>
</dbReference>
<feature type="transmembrane region" description="Helical" evidence="1">
    <location>
        <begin position="21"/>
        <end position="42"/>
    </location>
</feature>
<gene>
    <name evidence="2" type="ORF">KSMBR1_0515</name>
</gene>
<proteinExistence type="predicted"/>
<keyword evidence="1" id="KW-0812">Transmembrane</keyword>
<sequence length="418" mass="47923">MTKITHLYGITVNNLTRHLKTILIVCLWAVIFPASLSSIYAFDNDRLDLTITRFLDALSYKYKGFDIKITEVSVKETFDDNITYANKNEKEDFITNARLGLGVNYEGKTRTFELTGDIGYQAFTKNSNFNNITQHINLNFKNEFSKRDRINLKNVLTHIEAPSSDEEGFTSQQFGRSRGRFEFFQNKFDINYSNDIAKQISLFVKYANEINIFPGSNRSNSFLNKPGMGLSYLFRPTKTIFLFSYDFTSVQFENDQDATIHTIGPGIRQYITKKLFFDGGTGVDFIDSFDDENLTKPFVKTSLTYIVDERTRARLSFDKKYTTSPYFADIFNNWRTSASLTRQMLERLVCSLSIFYGEGEYVSSSFEQRLLGVNSSLNYDISRNLKGSLAYTYSQLGSNSETAEYSKNTIFLGLTAGF</sequence>
<dbReference type="AlphaFoldDB" id="A0A2C9CAW8"/>
<dbReference type="Proteomes" id="UP000221734">
    <property type="component" value="Chromosome Kuenenia_stuttgartiensis_MBR1"/>
</dbReference>
<reference evidence="3" key="1">
    <citation type="submission" date="2017-10" db="EMBL/GenBank/DDBJ databases">
        <authorList>
            <person name="Frank J."/>
        </authorList>
    </citation>
    <scope>NUCLEOTIDE SEQUENCE [LARGE SCALE GENOMIC DNA]</scope>
</reference>
<keyword evidence="1" id="KW-1133">Transmembrane helix</keyword>
<keyword evidence="3" id="KW-1185">Reference proteome</keyword>
<protein>
    <submittedName>
        <fullName evidence="2">Uncharacterized protein</fullName>
    </submittedName>
</protein>
<evidence type="ECO:0000256" key="1">
    <source>
        <dbReference type="SAM" id="Phobius"/>
    </source>
</evidence>
<evidence type="ECO:0000313" key="2">
    <source>
        <dbReference type="EMBL" id="SOH03029.1"/>
    </source>
</evidence>
<evidence type="ECO:0000313" key="3">
    <source>
        <dbReference type="Proteomes" id="UP000221734"/>
    </source>
</evidence>
<keyword evidence="1" id="KW-0472">Membrane</keyword>
<organism evidence="2 3">
    <name type="scientific">Kuenenia stuttgartiensis</name>
    <dbReference type="NCBI Taxonomy" id="174633"/>
    <lineage>
        <taxon>Bacteria</taxon>
        <taxon>Pseudomonadati</taxon>
        <taxon>Planctomycetota</taxon>
        <taxon>Candidatus Brocadiia</taxon>
        <taxon>Candidatus Brocadiales</taxon>
        <taxon>Candidatus Brocadiaceae</taxon>
        <taxon>Candidatus Kuenenia</taxon>
    </lineage>
</organism>
<name>A0A2C9CAW8_KUEST</name>
<dbReference type="KEGG" id="kst:KSMBR1_0515"/>
<accession>A0A2C9CAW8</accession>